<proteinExistence type="inferred from homology"/>
<evidence type="ECO:0000256" key="2">
    <source>
        <dbReference type="ARBA" id="ARBA00009130"/>
    </source>
</evidence>
<reference evidence="10 11" key="1">
    <citation type="submission" date="2017-05" db="EMBL/GenBank/DDBJ databases">
        <title>Vagococcus spp. assemblies.</title>
        <authorList>
            <person name="Gulvik C.A."/>
        </authorList>
    </citation>
    <scope>NUCLEOTIDE SEQUENCE [LARGE SCALE GENOMIC DNA]</scope>
    <source>
        <strain evidence="10 11">LMG 24798</strain>
    </source>
</reference>
<comment type="cofactor">
    <cofactor evidence="1">
        <name>FAD</name>
        <dbReference type="ChEBI" id="CHEBI:57692"/>
    </cofactor>
</comment>
<evidence type="ECO:0000256" key="1">
    <source>
        <dbReference type="ARBA" id="ARBA00001974"/>
    </source>
</evidence>
<dbReference type="OrthoDB" id="9802028at2"/>
<keyword evidence="7" id="KW-0676">Redox-active center</keyword>
<dbReference type="Proteomes" id="UP000286773">
    <property type="component" value="Unassembled WGS sequence"/>
</dbReference>
<evidence type="ECO:0000259" key="9">
    <source>
        <dbReference type="Pfam" id="PF07992"/>
    </source>
</evidence>
<dbReference type="NCBIfam" id="NF007123">
    <property type="entry name" value="PRK09564.1"/>
    <property type="match status" value="1"/>
</dbReference>
<dbReference type="InterPro" id="IPR036188">
    <property type="entry name" value="FAD/NAD-bd_sf"/>
</dbReference>
<feature type="domain" description="Pyridine nucleotide-disulphide oxidoreductase dimerisation" evidence="8">
    <location>
        <begin position="334"/>
        <end position="434"/>
    </location>
</feature>
<dbReference type="Pfam" id="PF02852">
    <property type="entry name" value="Pyr_redox_dim"/>
    <property type="match status" value="1"/>
</dbReference>
<keyword evidence="11" id="KW-1185">Reference proteome</keyword>
<dbReference type="PANTHER" id="PTHR43429">
    <property type="entry name" value="PYRIDINE NUCLEOTIDE-DISULFIDE OXIDOREDUCTASE DOMAIN-CONTAINING"/>
    <property type="match status" value="1"/>
</dbReference>
<accession>A0A430AT07</accession>
<evidence type="ECO:0000256" key="5">
    <source>
        <dbReference type="ARBA" id="ARBA00023002"/>
    </source>
</evidence>
<dbReference type="EMBL" id="NGKC01000009">
    <property type="protein sequence ID" value="RSU11192.1"/>
    <property type="molecule type" value="Genomic_DNA"/>
</dbReference>
<protein>
    <submittedName>
        <fullName evidence="10">CoA-disulfide reductase</fullName>
    </submittedName>
</protein>
<dbReference type="GO" id="GO:0016491">
    <property type="term" value="F:oxidoreductase activity"/>
    <property type="evidence" value="ECO:0007669"/>
    <property type="project" value="UniProtKB-KW"/>
</dbReference>
<evidence type="ECO:0000256" key="6">
    <source>
        <dbReference type="ARBA" id="ARBA00023097"/>
    </source>
</evidence>
<keyword evidence="6" id="KW-0558">Oxidation</keyword>
<name>A0A430AT07_9ENTE</name>
<comment type="similarity">
    <text evidence="2">Belongs to the class-III pyridine nucleotide-disulfide oxidoreductase family.</text>
</comment>
<feature type="domain" description="FAD/NAD(P)-binding" evidence="9">
    <location>
        <begin position="2"/>
        <end position="285"/>
    </location>
</feature>
<gene>
    <name evidence="10" type="ORF">CBF27_08830</name>
</gene>
<evidence type="ECO:0000313" key="10">
    <source>
        <dbReference type="EMBL" id="RSU11192.1"/>
    </source>
</evidence>
<evidence type="ECO:0000256" key="7">
    <source>
        <dbReference type="ARBA" id="ARBA00023284"/>
    </source>
</evidence>
<dbReference type="PRINTS" id="PR00469">
    <property type="entry name" value="PNDRDTASEII"/>
</dbReference>
<dbReference type="Gene3D" id="3.50.50.60">
    <property type="entry name" value="FAD/NAD(P)-binding domain"/>
    <property type="match status" value="2"/>
</dbReference>
<keyword evidence="5" id="KW-0560">Oxidoreductase</keyword>
<evidence type="ECO:0000313" key="11">
    <source>
        <dbReference type="Proteomes" id="UP000286773"/>
    </source>
</evidence>
<sequence>MEIVVIGGVAAGMSAAAKAARTFTHATISVIEKEDYVSFGACGLPYYIGGEFSDPNELYARSPAEVRQSGIQLFLGHEVTSVDVDAKIVSMIDHATGKTSTKAYDKLVIASGALPIVPAMPGVDSQNVYTFTKERDANRLLAHLPDYQHVLIVGGGFIGVEVADQLIKRNVQVTLLEGQDAILSQVFDAEITEKMCDALTEAGVQLYTNELLTDLIAEDGQVVKAVTTKQELAVDCVIMTIGFQPNTAFLGDSLEKLPNGAIVVDAYGRTSVKDVFACGDCATVPHRLAGDVYLPLATGANKLGRIVGSNVGCSSVEQMTAFSGTLGSSAIKAGHYEAGSTGLNERQAAKLGLAVKTSVVTTTNHSNYYSEQEPLTIKMIYDAETQVLYGAQIFGKNEAVLRMTGLTAAIHTGMTTSELGFVDFAYAPPFASVWEALNVAGNASK</sequence>
<dbReference type="RefSeq" id="WP_126813953.1">
    <property type="nucleotide sequence ID" value="NZ_NGKC01000009.1"/>
</dbReference>
<dbReference type="Pfam" id="PF07992">
    <property type="entry name" value="Pyr_redox_2"/>
    <property type="match status" value="1"/>
</dbReference>
<dbReference type="SUPFAM" id="SSF55424">
    <property type="entry name" value="FAD/NAD-linked reductases, dimerisation (C-terminal) domain"/>
    <property type="match status" value="1"/>
</dbReference>
<comment type="caution">
    <text evidence="10">The sequence shown here is derived from an EMBL/GenBank/DDBJ whole genome shotgun (WGS) entry which is preliminary data.</text>
</comment>
<dbReference type="PRINTS" id="PR00368">
    <property type="entry name" value="FADPNR"/>
</dbReference>
<dbReference type="InterPro" id="IPR016156">
    <property type="entry name" value="FAD/NAD-linked_Rdtase_dimer_sf"/>
</dbReference>
<dbReference type="InterPro" id="IPR004099">
    <property type="entry name" value="Pyr_nucl-diS_OxRdtase_dimer"/>
</dbReference>
<dbReference type="InterPro" id="IPR050260">
    <property type="entry name" value="FAD-bd_OxRdtase"/>
</dbReference>
<dbReference type="PANTHER" id="PTHR43429:SF1">
    <property type="entry name" value="NAD(P)H SULFUR OXIDOREDUCTASE (COA-DEPENDENT)"/>
    <property type="match status" value="1"/>
</dbReference>
<keyword evidence="3" id="KW-0285">Flavoprotein</keyword>
<keyword evidence="4" id="KW-0274">FAD</keyword>
<evidence type="ECO:0000256" key="4">
    <source>
        <dbReference type="ARBA" id="ARBA00022827"/>
    </source>
</evidence>
<dbReference type="InterPro" id="IPR023753">
    <property type="entry name" value="FAD/NAD-binding_dom"/>
</dbReference>
<dbReference type="SUPFAM" id="SSF51905">
    <property type="entry name" value="FAD/NAD(P)-binding domain"/>
    <property type="match status" value="1"/>
</dbReference>
<evidence type="ECO:0000259" key="8">
    <source>
        <dbReference type="Pfam" id="PF02852"/>
    </source>
</evidence>
<dbReference type="AlphaFoldDB" id="A0A430AT07"/>
<organism evidence="10 11">
    <name type="scientific">Vagococcus acidifermentans</name>
    <dbReference type="NCBI Taxonomy" id="564710"/>
    <lineage>
        <taxon>Bacteria</taxon>
        <taxon>Bacillati</taxon>
        <taxon>Bacillota</taxon>
        <taxon>Bacilli</taxon>
        <taxon>Lactobacillales</taxon>
        <taxon>Enterococcaceae</taxon>
        <taxon>Vagococcus</taxon>
    </lineage>
</organism>
<evidence type="ECO:0000256" key="3">
    <source>
        <dbReference type="ARBA" id="ARBA00022630"/>
    </source>
</evidence>